<organism evidence="2 3">
    <name type="scientific">Corchorus olitorius</name>
    <dbReference type="NCBI Taxonomy" id="93759"/>
    <lineage>
        <taxon>Eukaryota</taxon>
        <taxon>Viridiplantae</taxon>
        <taxon>Streptophyta</taxon>
        <taxon>Embryophyta</taxon>
        <taxon>Tracheophyta</taxon>
        <taxon>Spermatophyta</taxon>
        <taxon>Magnoliopsida</taxon>
        <taxon>eudicotyledons</taxon>
        <taxon>Gunneridae</taxon>
        <taxon>Pentapetalae</taxon>
        <taxon>rosids</taxon>
        <taxon>malvids</taxon>
        <taxon>Malvales</taxon>
        <taxon>Malvaceae</taxon>
        <taxon>Grewioideae</taxon>
        <taxon>Apeibeae</taxon>
        <taxon>Corchorus</taxon>
    </lineage>
</organism>
<proteinExistence type="predicted"/>
<sequence>MNLHPKSLVAFAVASLFLGASASSSVAFLKASGINKLEVLMEVGATFTNGTVPQLI</sequence>
<keyword evidence="1" id="KW-0732">Signal</keyword>
<feature type="signal peptide" evidence="1">
    <location>
        <begin position="1"/>
        <end position="22"/>
    </location>
</feature>
<dbReference type="PANTHER" id="PTHR37744">
    <property type="entry name" value="STAR LIPID TRANSFER-LIKE PROTEIN"/>
    <property type="match status" value="1"/>
</dbReference>
<evidence type="ECO:0000256" key="1">
    <source>
        <dbReference type="SAM" id="SignalP"/>
    </source>
</evidence>
<name>A0A1R3I8H8_9ROSI</name>
<evidence type="ECO:0000313" key="2">
    <source>
        <dbReference type="EMBL" id="OMO78906.1"/>
    </source>
</evidence>
<keyword evidence="3" id="KW-1185">Reference proteome</keyword>
<accession>A0A1R3I8H8</accession>
<reference evidence="3" key="1">
    <citation type="submission" date="2013-09" db="EMBL/GenBank/DDBJ databases">
        <title>Corchorus olitorius genome sequencing.</title>
        <authorList>
            <person name="Alam M."/>
            <person name="Haque M.S."/>
            <person name="Islam M.S."/>
            <person name="Emdad E.M."/>
            <person name="Islam M.M."/>
            <person name="Ahmed B."/>
            <person name="Halim A."/>
            <person name="Hossen Q.M.M."/>
            <person name="Hossain M.Z."/>
            <person name="Ahmed R."/>
            <person name="Khan M.M."/>
            <person name="Islam R."/>
            <person name="Rashid M.M."/>
            <person name="Khan S.A."/>
            <person name="Rahman M.S."/>
            <person name="Alam M."/>
            <person name="Yahiya A.S."/>
            <person name="Khan M.S."/>
            <person name="Azam M.S."/>
            <person name="Haque T."/>
            <person name="Lashkar M.Z.H."/>
            <person name="Akhand A.I."/>
            <person name="Morshed G."/>
            <person name="Roy S."/>
            <person name="Uddin K.S."/>
            <person name="Rabeya T."/>
            <person name="Hossain A.S."/>
            <person name="Chowdhury A."/>
            <person name="Snigdha A.R."/>
            <person name="Mortoza M.S."/>
            <person name="Matin S.A."/>
            <person name="Hoque S.M.E."/>
            <person name="Islam M.K."/>
            <person name="Roy D.K."/>
            <person name="Haider R."/>
            <person name="Moosa M.M."/>
            <person name="Elias S.M."/>
            <person name="Hasan A.M."/>
            <person name="Jahan S."/>
            <person name="Shafiuddin M."/>
            <person name="Mahmood N."/>
            <person name="Shommy N.S."/>
        </authorList>
    </citation>
    <scope>NUCLEOTIDE SEQUENCE [LARGE SCALE GENOMIC DNA]</scope>
    <source>
        <strain evidence="3">cv. O-4</strain>
    </source>
</reference>
<comment type="caution">
    <text evidence="2">The sequence shown here is derived from an EMBL/GenBank/DDBJ whole genome shotgun (WGS) entry which is preliminary data.</text>
</comment>
<dbReference type="Proteomes" id="UP000187203">
    <property type="component" value="Unassembled WGS sequence"/>
</dbReference>
<dbReference type="EMBL" id="AWUE01018684">
    <property type="protein sequence ID" value="OMO78906.1"/>
    <property type="molecule type" value="Genomic_DNA"/>
</dbReference>
<gene>
    <name evidence="2" type="ORF">COLO4_24647</name>
</gene>
<protein>
    <submittedName>
        <fullName evidence="2">Uncharacterized protein</fullName>
    </submittedName>
</protein>
<feature type="chain" id="PRO_5013091154" evidence="1">
    <location>
        <begin position="23"/>
        <end position="56"/>
    </location>
</feature>
<dbReference type="PANTHER" id="PTHR37744:SF1">
    <property type="entry name" value="STAR LIPID TRANSFER-LIKE PROTEIN"/>
    <property type="match status" value="1"/>
</dbReference>
<dbReference type="AlphaFoldDB" id="A0A1R3I8H8"/>
<evidence type="ECO:0000313" key="3">
    <source>
        <dbReference type="Proteomes" id="UP000187203"/>
    </source>
</evidence>